<keyword evidence="5" id="KW-1185">Reference proteome</keyword>
<accession>A0A9Q0CFP1</accession>
<dbReference type="Gene3D" id="1.10.150.240">
    <property type="entry name" value="Putative phosphatase, domain 2"/>
    <property type="match status" value="1"/>
</dbReference>
<dbReference type="GO" id="GO:0003824">
    <property type="term" value="F:catalytic activity"/>
    <property type="evidence" value="ECO:0007669"/>
    <property type="project" value="UniProtKB-ARBA"/>
</dbReference>
<proteinExistence type="predicted"/>
<dbReference type="SFLD" id="SFLDG01129">
    <property type="entry name" value="C1.5:_HAD__Beta-PGM__Phosphata"/>
    <property type="match status" value="1"/>
</dbReference>
<dbReference type="SUPFAM" id="SSF56784">
    <property type="entry name" value="HAD-like"/>
    <property type="match status" value="1"/>
</dbReference>
<dbReference type="PANTHER" id="PTHR46193:SF20">
    <property type="entry name" value="OS06G0109500 PROTEIN"/>
    <property type="match status" value="1"/>
</dbReference>
<dbReference type="InterPro" id="IPR023214">
    <property type="entry name" value="HAD_sf"/>
</dbReference>
<dbReference type="InterPro" id="IPR023198">
    <property type="entry name" value="PGP-like_dom2"/>
</dbReference>
<dbReference type="Proteomes" id="UP001151287">
    <property type="component" value="Unassembled WGS sequence"/>
</dbReference>
<sequence>MNSSIQCRGRPLENKIMESDLSKVPPLGAVLFDIDGTLGISDPFHHKAWSEVLQKVGFNGGVPITVEFGMKNMAGRTNEQIGQFLFPDWDQDQLNKLVQEKEALFECSARQHLKEINGLHKFCKWIEEKGLKRAAVTNAPRYNAELMISILGLSEFFPFIVTGEECGREKPFPDPYLEGLRKLNASPDHTLVFEDSLTGVKAGVAAGMQVIGVAAVGQEKSLAEAGAILCIRDYEDEKLWSALEKLNAC</sequence>
<dbReference type="Gene3D" id="3.40.50.1000">
    <property type="entry name" value="HAD superfamily/HAD-like"/>
    <property type="match status" value="1"/>
</dbReference>
<dbReference type="CDD" id="cd07505">
    <property type="entry name" value="HAD_BPGM-like"/>
    <property type="match status" value="1"/>
</dbReference>
<dbReference type="Pfam" id="PF13419">
    <property type="entry name" value="HAD_2"/>
    <property type="match status" value="1"/>
</dbReference>
<evidence type="ECO:0000256" key="2">
    <source>
        <dbReference type="ARBA" id="ARBA00022723"/>
    </source>
</evidence>
<dbReference type="AlphaFoldDB" id="A0A9Q0CFP1"/>
<evidence type="ECO:0000256" key="1">
    <source>
        <dbReference type="ARBA" id="ARBA00001946"/>
    </source>
</evidence>
<gene>
    <name evidence="4" type="ORF">LUZ63_009555</name>
</gene>
<dbReference type="NCBIfam" id="TIGR01509">
    <property type="entry name" value="HAD-SF-IA-v3"/>
    <property type="match status" value="1"/>
</dbReference>
<dbReference type="OrthoDB" id="40579at2759"/>
<dbReference type="SFLD" id="SFLDS00003">
    <property type="entry name" value="Haloacid_Dehalogenase"/>
    <property type="match status" value="1"/>
</dbReference>
<comment type="caution">
    <text evidence="4">The sequence shown here is derived from an EMBL/GenBank/DDBJ whole genome shotgun (WGS) entry which is preliminary data.</text>
</comment>
<dbReference type="PANTHER" id="PTHR46193">
    <property type="entry name" value="6-PHOSPHOGLUCONATE PHOSPHATASE"/>
    <property type="match status" value="1"/>
</dbReference>
<dbReference type="InterPro" id="IPR006439">
    <property type="entry name" value="HAD-SF_hydro_IA"/>
</dbReference>
<dbReference type="GO" id="GO:0046872">
    <property type="term" value="F:metal ion binding"/>
    <property type="evidence" value="ECO:0007669"/>
    <property type="project" value="UniProtKB-KW"/>
</dbReference>
<keyword evidence="3" id="KW-0460">Magnesium</keyword>
<dbReference type="SFLD" id="SFLDG01135">
    <property type="entry name" value="C1.5.6:_HAD__Beta-PGM__Phospha"/>
    <property type="match status" value="1"/>
</dbReference>
<dbReference type="InterPro" id="IPR036412">
    <property type="entry name" value="HAD-like_sf"/>
</dbReference>
<reference evidence="4" key="1">
    <citation type="journal article" date="2022" name="Cell">
        <title>Repeat-based holocentromeres influence genome architecture and karyotype evolution.</title>
        <authorList>
            <person name="Hofstatter P.G."/>
            <person name="Thangavel G."/>
            <person name="Lux T."/>
            <person name="Neumann P."/>
            <person name="Vondrak T."/>
            <person name="Novak P."/>
            <person name="Zhang M."/>
            <person name="Costa L."/>
            <person name="Castellani M."/>
            <person name="Scott A."/>
            <person name="Toegelov H."/>
            <person name="Fuchs J."/>
            <person name="Mata-Sucre Y."/>
            <person name="Dias Y."/>
            <person name="Vanzela A.L.L."/>
            <person name="Huettel B."/>
            <person name="Almeida C.C.S."/>
            <person name="Simkova H."/>
            <person name="Souza G."/>
            <person name="Pedrosa-Harand A."/>
            <person name="Macas J."/>
            <person name="Mayer K.F.X."/>
            <person name="Houben A."/>
            <person name="Marques A."/>
        </authorList>
    </citation>
    <scope>NUCLEOTIDE SEQUENCE</scope>
    <source>
        <strain evidence="4">RhyBre1mFocal</strain>
    </source>
</reference>
<protein>
    <recommendedName>
        <fullName evidence="6">Haloacid dehalogenase-like hydrolase domain-containing protein Sgpp</fullName>
    </recommendedName>
</protein>
<dbReference type="PRINTS" id="PR00413">
    <property type="entry name" value="HADHALOGNASE"/>
</dbReference>
<evidence type="ECO:0000313" key="5">
    <source>
        <dbReference type="Proteomes" id="UP001151287"/>
    </source>
</evidence>
<dbReference type="InterPro" id="IPR051600">
    <property type="entry name" value="Beta-PGM-like"/>
</dbReference>
<evidence type="ECO:0008006" key="6">
    <source>
        <dbReference type="Google" id="ProtNLM"/>
    </source>
</evidence>
<evidence type="ECO:0000313" key="4">
    <source>
        <dbReference type="EMBL" id="KAJ1692857.1"/>
    </source>
</evidence>
<comment type="cofactor">
    <cofactor evidence="1">
        <name>Mg(2+)</name>
        <dbReference type="ChEBI" id="CHEBI:18420"/>
    </cofactor>
</comment>
<keyword evidence="2" id="KW-0479">Metal-binding</keyword>
<organism evidence="4 5">
    <name type="scientific">Rhynchospora breviuscula</name>
    <dbReference type="NCBI Taxonomy" id="2022672"/>
    <lineage>
        <taxon>Eukaryota</taxon>
        <taxon>Viridiplantae</taxon>
        <taxon>Streptophyta</taxon>
        <taxon>Embryophyta</taxon>
        <taxon>Tracheophyta</taxon>
        <taxon>Spermatophyta</taxon>
        <taxon>Magnoliopsida</taxon>
        <taxon>Liliopsida</taxon>
        <taxon>Poales</taxon>
        <taxon>Cyperaceae</taxon>
        <taxon>Cyperoideae</taxon>
        <taxon>Rhynchosporeae</taxon>
        <taxon>Rhynchospora</taxon>
    </lineage>
</organism>
<evidence type="ECO:0000256" key="3">
    <source>
        <dbReference type="ARBA" id="ARBA00022842"/>
    </source>
</evidence>
<dbReference type="InterPro" id="IPR041492">
    <property type="entry name" value="HAD_2"/>
</dbReference>
<name>A0A9Q0CFP1_9POAL</name>
<dbReference type="EMBL" id="JAMQYH010000003">
    <property type="protein sequence ID" value="KAJ1692857.1"/>
    <property type="molecule type" value="Genomic_DNA"/>
</dbReference>